<evidence type="ECO:0000313" key="4">
    <source>
        <dbReference type="Proteomes" id="UP000309340"/>
    </source>
</evidence>
<evidence type="ECO:0000313" key="3">
    <source>
        <dbReference type="EMBL" id="TKA78175.1"/>
    </source>
</evidence>
<keyword evidence="4" id="KW-1185">Reference proteome</keyword>
<proteinExistence type="predicted"/>
<evidence type="ECO:0000256" key="1">
    <source>
        <dbReference type="SAM" id="MobiDB-lite"/>
    </source>
</evidence>
<name>A0A4U0XT57_9PEZI</name>
<keyword evidence="2" id="KW-1133">Transmembrane helix</keyword>
<organism evidence="3 4">
    <name type="scientific">Friedmanniomyces simplex</name>
    <dbReference type="NCBI Taxonomy" id="329884"/>
    <lineage>
        <taxon>Eukaryota</taxon>
        <taxon>Fungi</taxon>
        <taxon>Dikarya</taxon>
        <taxon>Ascomycota</taxon>
        <taxon>Pezizomycotina</taxon>
        <taxon>Dothideomycetes</taxon>
        <taxon>Dothideomycetidae</taxon>
        <taxon>Mycosphaerellales</taxon>
        <taxon>Teratosphaeriaceae</taxon>
        <taxon>Friedmanniomyces</taxon>
    </lineage>
</organism>
<feature type="compositionally biased region" description="Acidic residues" evidence="1">
    <location>
        <begin position="15"/>
        <end position="24"/>
    </location>
</feature>
<feature type="transmembrane region" description="Helical" evidence="2">
    <location>
        <begin position="49"/>
        <end position="70"/>
    </location>
</feature>
<feature type="transmembrane region" description="Helical" evidence="2">
    <location>
        <begin position="121"/>
        <end position="141"/>
    </location>
</feature>
<keyword evidence="2" id="KW-0812">Transmembrane</keyword>
<dbReference type="OrthoDB" id="3358048at2759"/>
<dbReference type="EMBL" id="NAJQ01000119">
    <property type="protein sequence ID" value="TKA78175.1"/>
    <property type="molecule type" value="Genomic_DNA"/>
</dbReference>
<feature type="region of interest" description="Disordered" evidence="1">
    <location>
        <begin position="1"/>
        <end position="24"/>
    </location>
</feature>
<gene>
    <name evidence="3" type="ORF">B0A55_03904</name>
</gene>
<accession>A0A4U0XT57</accession>
<feature type="transmembrane region" description="Helical" evidence="2">
    <location>
        <begin position="76"/>
        <end position="100"/>
    </location>
</feature>
<sequence>MATTRLRHAFKYPSEDEDEPDELDEEHQEKLIADLQAADARRNELYRRLFLIVPLVGALHFIYAFIFSSTTAQQRLIALLSLSSVLCTAYILHFMPLRAPERKGKTAMYKLDAMSGPVEQYLAYLNAALAALLLLVASLSWRRGAHENAWRESLPAIIFGLTMFVRQQLAPLDLEDLQKAKYQLKGA</sequence>
<reference evidence="3 4" key="1">
    <citation type="submission" date="2017-03" db="EMBL/GenBank/DDBJ databases">
        <title>Genomes of endolithic fungi from Antarctica.</title>
        <authorList>
            <person name="Coleine C."/>
            <person name="Masonjones S."/>
            <person name="Stajich J.E."/>
        </authorList>
    </citation>
    <scope>NUCLEOTIDE SEQUENCE [LARGE SCALE GENOMIC DNA]</scope>
    <source>
        <strain evidence="3 4">CCFEE 5184</strain>
    </source>
</reference>
<keyword evidence="2" id="KW-0472">Membrane</keyword>
<dbReference type="Proteomes" id="UP000309340">
    <property type="component" value="Unassembled WGS sequence"/>
</dbReference>
<comment type="caution">
    <text evidence="3">The sequence shown here is derived from an EMBL/GenBank/DDBJ whole genome shotgun (WGS) entry which is preliminary data.</text>
</comment>
<protein>
    <submittedName>
        <fullName evidence="3">Uncharacterized protein</fullName>
    </submittedName>
</protein>
<evidence type="ECO:0000256" key="2">
    <source>
        <dbReference type="SAM" id="Phobius"/>
    </source>
</evidence>
<dbReference type="AlphaFoldDB" id="A0A4U0XT57"/>
<feature type="compositionally biased region" description="Basic residues" evidence="1">
    <location>
        <begin position="1"/>
        <end position="10"/>
    </location>
</feature>